<evidence type="ECO:0000313" key="7">
    <source>
        <dbReference type="Proteomes" id="UP000319731"/>
    </source>
</evidence>
<dbReference type="GO" id="GO:0003841">
    <property type="term" value="F:1-acylglycerol-3-phosphate O-acyltransferase activity"/>
    <property type="evidence" value="ECO:0007669"/>
    <property type="project" value="TreeGrafter"/>
</dbReference>
<gene>
    <name evidence="6" type="primary">SMI375</name>
    <name evidence="6" type="ORF">SmJEL517_g00375</name>
</gene>
<keyword evidence="2 6" id="KW-0808">Transferase</keyword>
<evidence type="ECO:0000256" key="4">
    <source>
        <dbReference type="SAM" id="Phobius"/>
    </source>
</evidence>
<keyword evidence="4" id="KW-0472">Membrane</keyword>
<dbReference type="CDD" id="cd07990">
    <property type="entry name" value="LPLAT_LCLAT1-like"/>
    <property type="match status" value="1"/>
</dbReference>
<dbReference type="Pfam" id="PF16076">
    <property type="entry name" value="Acyltransf_C"/>
    <property type="match status" value="1"/>
</dbReference>
<keyword evidence="7" id="KW-1185">Reference proteome</keyword>
<dbReference type="GeneID" id="42001602"/>
<comment type="caution">
    <text evidence="6">The sequence shown here is derived from an EMBL/GenBank/DDBJ whole genome shotgun (WGS) entry which is preliminary data.</text>
</comment>
<dbReference type="Pfam" id="PF01553">
    <property type="entry name" value="Acyltransferase"/>
    <property type="match status" value="1"/>
</dbReference>
<keyword evidence="4" id="KW-1133">Transmembrane helix</keyword>
<dbReference type="RefSeq" id="XP_031027848.1">
    <property type="nucleotide sequence ID" value="XM_031166305.1"/>
</dbReference>
<dbReference type="AlphaFoldDB" id="A0A507CK14"/>
<evidence type="ECO:0000256" key="2">
    <source>
        <dbReference type="ARBA" id="ARBA00022679"/>
    </source>
</evidence>
<evidence type="ECO:0000259" key="5">
    <source>
        <dbReference type="SMART" id="SM00563"/>
    </source>
</evidence>
<protein>
    <submittedName>
        <fullName evidence="6">1-acylglycerol-3-phosphate O-acyltransferase</fullName>
    </submittedName>
</protein>
<dbReference type="EMBL" id="QEAO01000001">
    <property type="protein sequence ID" value="TPX38133.1"/>
    <property type="molecule type" value="Genomic_DNA"/>
</dbReference>
<evidence type="ECO:0000256" key="3">
    <source>
        <dbReference type="ARBA" id="ARBA00023315"/>
    </source>
</evidence>
<dbReference type="PANTHER" id="PTHR10983">
    <property type="entry name" value="1-ACYLGLYCEROL-3-PHOSPHATE ACYLTRANSFERASE-RELATED"/>
    <property type="match status" value="1"/>
</dbReference>
<evidence type="ECO:0000313" key="6">
    <source>
        <dbReference type="EMBL" id="TPX38133.1"/>
    </source>
</evidence>
<feature type="transmembrane region" description="Helical" evidence="4">
    <location>
        <begin position="7"/>
        <end position="30"/>
    </location>
</feature>
<accession>A0A507CK14</accession>
<dbReference type="SUPFAM" id="SSF69593">
    <property type="entry name" value="Glycerol-3-phosphate (1)-acyltransferase"/>
    <property type="match status" value="1"/>
</dbReference>
<dbReference type="Proteomes" id="UP000319731">
    <property type="component" value="Unassembled WGS sequence"/>
</dbReference>
<dbReference type="OrthoDB" id="189226at2759"/>
<dbReference type="GO" id="GO:0012505">
    <property type="term" value="C:endomembrane system"/>
    <property type="evidence" value="ECO:0007669"/>
    <property type="project" value="TreeGrafter"/>
</dbReference>
<comment type="similarity">
    <text evidence="1">Belongs to the 1-acyl-sn-glycerol-3-phosphate acyltransferase family.</text>
</comment>
<keyword evidence="4" id="KW-0812">Transmembrane</keyword>
<dbReference type="PANTHER" id="PTHR10983:SF24">
    <property type="entry name" value="1-ACYLGLYCEROL-3-PHOSPHATE O-ACYLTRANSFERASE 3, ISOFORM E-RELATED"/>
    <property type="match status" value="1"/>
</dbReference>
<name>A0A507CK14_9FUNG</name>
<dbReference type="InterPro" id="IPR002123">
    <property type="entry name" value="Plipid/glycerol_acylTrfase"/>
</dbReference>
<dbReference type="SMART" id="SM00563">
    <property type="entry name" value="PlsC"/>
    <property type="match status" value="1"/>
</dbReference>
<reference evidence="6 7" key="1">
    <citation type="journal article" date="2019" name="Sci. Rep.">
        <title>Comparative genomics of chytrid fungi reveal insights into the obligate biotrophic and pathogenic lifestyle of Synchytrium endobioticum.</title>
        <authorList>
            <person name="van de Vossenberg B.T.L.H."/>
            <person name="Warris S."/>
            <person name="Nguyen H.D.T."/>
            <person name="van Gent-Pelzer M.P.E."/>
            <person name="Joly D.L."/>
            <person name="van de Geest H.C."/>
            <person name="Bonants P.J.M."/>
            <person name="Smith D.S."/>
            <person name="Levesque C.A."/>
            <person name="van der Lee T.A.J."/>
        </authorList>
    </citation>
    <scope>NUCLEOTIDE SEQUENCE [LARGE SCALE GENOMIC DNA]</scope>
    <source>
        <strain evidence="6 7">JEL517</strain>
    </source>
</reference>
<dbReference type="InterPro" id="IPR032098">
    <property type="entry name" value="Acyltransf_C"/>
</dbReference>
<proteinExistence type="inferred from homology"/>
<keyword evidence="3 6" id="KW-0012">Acyltransferase</keyword>
<feature type="domain" description="Phospholipid/glycerol acyltransferase" evidence="5">
    <location>
        <begin position="81"/>
        <end position="203"/>
    </location>
</feature>
<organism evidence="6 7">
    <name type="scientific">Synchytrium microbalum</name>
    <dbReference type="NCBI Taxonomy" id="1806994"/>
    <lineage>
        <taxon>Eukaryota</taxon>
        <taxon>Fungi</taxon>
        <taxon>Fungi incertae sedis</taxon>
        <taxon>Chytridiomycota</taxon>
        <taxon>Chytridiomycota incertae sedis</taxon>
        <taxon>Chytridiomycetes</taxon>
        <taxon>Synchytriales</taxon>
        <taxon>Synchytriaceae</taxon>
        <taxon>Synchytrium</taxon>
    </lineage>
</organism>
<evidence type="ECO:0000256" key="1">
    <source>
        <dbReference type="ARBA" id="ARBA00008655"/>
    </source>
</evidence>
<sequence length="310" mass="35709">MQMLSTLRIVVLLVGLCTPTIVLNVLQFVSLAMMPFAPKTTAAFNCLCAWFVWRVLQEIFERLDRAKVTFSGDHLPDGENALIISNHVGFSDFFLIHTQAYRRKMLGNCKYFAKDSLKWIPLFGWGMWAMGMPFMARNWLSDSKTIAKVFANIKDLELPVWLISYLEGTRFTAEKVPESHAFAKDKGLPQLDRVLLPRTKGFIATVNAFRKSHVKHVYDFTIVYKHVTKGLQHSPSLLRVFAGSLDREYKFHVHVKRYALDSLPTDPEKLTQWAMERYQEKDVLLKGMAESWTDKLTLRVDTWPTDLVST</sequence>
<dbReference type="STRING" id="1806994.A0A507CK14"/>